<dbReference type="Proteomes" id="UP000249633">
    <property type="component" value="Unassembled WGS sequence"/>
</dbReference>
<evidence type="ECO:0000313" key="4">
    <source>
        <dbReference type="EMBL" id="PZP33816.1"/>
    </source>
</evidence>
<evidence type="ECO:0000313" key="5">
    <source>
        <dbReference type="Proteomes" id="UP000249633"/>
    </source>
</evidence>
<evidence type="ECO:0000256" key="1">
    <source>
        <dbReference type="ARBA" id="ARBA00023125"/>
    </source>
</evidence>
<dbReference type="InterPro" id="IPR036271">
    <property type="entry name" value="Tet_transcr_reg_TetR-rel_C_sf"/>
</dbReference>
<dbReference type="GO" id="GO:0003677">
    <property type="term" value="F:DNA binding"/>
    <property type="evidence" value="ECO:0007669"/>
    <property type="project" value="UniProtKB-UniRule"/>
</dbReference>
<dbReference type="AlphaFoldDB" id="A0A2W5FLP0"/>
<dbReference type="Gene3D" id="1.10.357.10">
    <property type="entry name" value="Tetracycline Repressor, domain 2"/>
    <property type="match status" value="1"/>
</dbReference>
<dbReference type="PANTHER" id="PTHR30328:SF54">
    <property type="entry name" value="HTH-TYPE TRANSCRIPTIONAL REPRESSOR SCO4008"/>
    <property type="match status" value="1"/>
</dbReference>
<dbReference type="InterPro" id="IPR001647">
    <property type="entry name" value="HTH_TetR"/>
</dbReference>
<reference evidence="4 5" key="1">
    <citation type="submission" date="2017-08" db="EMBL/GenBank/DDBJ databases">
        <title>Infants hospitalized years apart are colonized by the same room-sourced microbial strains.</title>
        <authorList>
            <person name="Brooks B."/>
            <person name="Olm M.R."/>
            <person name="Firek B.A."/>
            <person name="Baker R."/>
            <person name="Thomas B.C."/>
            <person name="Morowitz M.J."/>
            <person name="Banfield J.F."/>
        </authorList>
    </citation>
    <scope>NUCLEOTIDE SEQUENCE [LARGE SCALE GENOMIC DNA]</scope>
    <source>
        <strain evidence="4">S2_012_000_R2_81</strain>
    </source>
</reference>
<dbReference type="InterPro" id="IPR050109">
    <property type="entry name" value="HTH-type_TetR-like_transc_reg"/>
</dbReference>
<dbReference type="InterPro" id="IPR013573">
    <property type="entry name" value="Tscrpt_reg_YcdC_C"/>
</dbReference>
<organism evidence="4 5">
    <name type="scientific">Roseateles depolymerans</name>
    <dbReference type="NCBI Taxonomy" id="76731"/>
    <lineage>
        <taxon>Bacteria</taxon>
        <taxon>Pseudomonadati</taxon>
        <taxon>Pseudomonadota</taxon>
        <taxon>Betaproteobacteria</taxon>
        <taxon>Burkholderiales</taxon>
        <taxon>Sphaerotilaceae</taxon>
        <taxon>Roseateles</taxon>
    </lineage>
</organism>
<dbReference type="PROSITE" id="PS50977">
    <property type="entry name" value="HTH_TETR_2"/>
    <property type="match status" value="1"/>
</dbReference>
<keyword evidence="1 2" id="KW-0238">DNA-binding</keyword>
<dbReference type="Pfam" id="PF00440">
    <property type="entry name" value="TetR_N"/>
    <property type="match status" value="1"/>
</dbReference>
<sequence length="220" mass="25121">MVRARQNQCMSVTAVIARTPRAATLRKQEAILAEAERQFARYGFEGVSLDSIAATLALSRQNLLYHWPSKEELYRAVLDSVIDEWMACMTDIAEADEPEQAVHAYIEAKLRFSRERPSGNAVFTREIMAGAPRYSDVLRHRVMPILRADVDRFERWANEGRVRRLDFTHLMFLIWASTQAYADLAPQFSLYMGKPALDLADFEAARELISSLVWHSLAPT</sequence>
<comment type="caution">
    <text evidence="4">The sequence shown here is derived from an EMBL/GenBank/DDBJ whole genome shotgun (WGS) entry which is preliminary data.</text>
</comment>
<protein>
    <submittedName>
        <fullName evidence="4">TetR family transcriptional regulator</fullName>
    </submittedName>
</protein>
<dbReference type="SUPFAM" id="SSF48498">
    <property type="entry name" value="Tetracyclin repressor-like, C-terminal domain"/>
    <property type="match status" value="1"/>
</dbReference>
<dbReference type="PANTHER" id="PTHR30328">
    <property type="entry name" value="TRANSCRIPTIONAL REPRESSOR"/>
    <property type="match status" value="1"/>
</dbReference>
<dbReference type="GO" id="GO:0045892">
    <property type="term" value="P:negative regulation of DNA-templated transcription"/>
    <property type="evidence" value="ECO:0007669"/>
    <property type="project" value="InterPro"/>
</dbReference>
<dbReference type="Gene3D" id="1.10.10.60">
    <property type="entry name" value="Homeodomain-like"/>
    <property type="match status" value="1"/>
</dbReference>
<dbReference type="SUPFAM" id="SSF46689">
    <property type="entry name" value="Homeodomain-like"/>
    <property type="match status" value="1"/>
</dbReference>
<dbReference type="EMBL" id="QFOD01000005">
    <property type="protein sequence ID" value="PZP33816.1"/>
    <property type="molecule type" value="Genomic_DNA"/>
</dbReference>
<feature type="DNA-binding region" description="H-T-H motif" evidence="2">
    <location>
        <begin position="48"/>
        <end position="67"/>
    </location>
</feature>
<evidence type="ECO:0000256" key="2">
    <source>
        <dbReference type="PROSITE-ProRule" id="PRU00335"/>
    </source>
</evidence>
<accession>A0A2W5FLP0</accession>
<evidence type="ECO:0000259" key="3">
    <source>
        <dbReference type="PROSITE" id="PS50977"/>
    </source>
</evidence>
<dbReference type="Pfam" id="PF08362">
    <property type="entry name" value="TetR_C_3"/>
    <property type="match status" value="1"/>
</dbReference>
<name>A0A2W5FLP0_9BURK</name>
<proteinExistence type="predicted"/>
<feature type="domain" description="HTH tetR-type" evidence="3">
    <location>
        <begin position="25"/>
        <end position="85"/>
    </location>
</feature>
<dbReference type="InterPro" id="IPR009057">
    <property type="entry name" value="Homeodomain-like_sf"/>
</dbReference>
<gene>
    <name evidence="4" type="ORF">DI603_06920</name>
</gene>